<comment type="caution">
    <text evidence="1">The sequence shown here is derived from an EMBL/GenBank/DDBJ whole genome shotgun (WGS) entry which is preliminary data.</text>
</comment>
<dbReference type="RefSeq" id="WP_153021489.1">
    <property type="nucleotide sequence ID" value="NZ_JBFPMW010000024.1"/>
</dbReference>
<dbReference type="EMBL" id="JBFPMW010000024">
    <property type="protein sequence ID" value="MFL9823105.1"/>
    <property type="molecule type" value="Genomic_DNA"/>
</dbReference>
<sequence length="51" mass="5809">MPKKHSRCSTRAKIQGKFHLLQCEEQLKDLVKVQATCSEFGIAVTFEEVSQ</sequence>
<name>A0ABW8XNA5_9CYAN</name>
<protein>
    <recommendedName>
        <fullName evidence="3">Transposase</fullName>
    </recommendedName>
</protein>
<evidence type="ECO:0000313" key="1">
    <source>
        <dbReference type="EMBL" id="MFL9823105.1"/>
    </source>
</evidence>
<reference evidence="1 2" key="1">
    <citation type="submission" date="2024-07" db="EMBL/GenBank/DDBJ databases">
        <authorList>
            <person name="Tripathy S."/>
        </authorList>
    </citation>
    <scope>NUCLEOTIDE SEQUENCE [LARGE SCALE GENOMIC DNA]</scope>
    <source>
        <strain evidence="1 2">VB511288_2</strain>
    </source>
</reference>
<accession>A0ABW8XNA5</accession>
<gene>
    <name evidence="1" type="ORF">AB0756_39375</name>
</gene>
<dbReference type="Proteomes" id="UP001629223">
    <property type="component" value="Unassembled WGS sequence"/>
</dbReference>
<evidence type="ECO:0008006" key="3">
    <source>
        <dbReference type="Google" id="ProtNLM"/>
    </source>
</evidence>
<keyword evidence="2" id="KW-1185">Reference proteome</keyword>
<organism evidence="1 2">
    <name type="scientific">Tolypothrix campylonemoides VB511288_2</name>
    <dbReference type="NCBI Taxonomy" id="3232311"/>
    <lineage>
        <taxon>Bacteria</taxon>
        <taxon>Bacillati</taxon>
        <taxon>Cyanobacteriota</taxon>
        <taxon>Cyanophyceae</taxon>
        <taxon>Nostocales</taxon>
        <taxon>Tolypothrichaceae</taxon>
        <taxon>Tolypothrix</taxon>
    </lineage>
</organism>
<evidence type="ECO:0000313" key="2">
    <source>
        <dbReference type="Proteomes" id="UP001629223"/>
    </source>
</evidence>
<proteinExistence type="predicted"/>